<keyword evidence="5" id="KW-0597">Phosphoprotein</keyword>
<evidence type="ECO:0000313" key="14">
    <source>
        <dbReference type="EMBL" id="MBB3021398.1"/>
    </source>
</evidence>
<dbReference type="AlphaFoldDB" id="A0A7W4YZV0"/>
<dbReference type="InterPro" id="IPR006108">
    <property type="entry name" value="3HC_DH_C"/>
</dbReference>
<keyword evidence="11" id="KW-0472">Membrane</keyword>
<evidence type="ECO:0000256" key="8">
    <source>
        <dbReference type="ARBA" id="ARBA00038962"/>
    </source>
</evidence>
<dbReference type="SUPFAM" id="SSF48179">
    <property type="entry name" value="6-phosphogluconate dehydrogenase C-terminal domain-like"/>
    <property type="match status" value="1"/>
</dbReference>
<gene>
    <name evidence="14" type="ORF">FHR70_004494</name>
</gene>
<keyword evidence="11" id="KW-1133">Transmembrane helix</keyword>
<dbReference type="InterPro" id="IPR008927">
    <property type="entry name" value="6-PGluconate_DH-like_C_sf"/>
</dbReference>
<dbReference type="EMBL" id="JACHWB010000009">
    <property type="protein sequence ID" value="MBB3021398.1"/>
    <property type="molecule type" value="Genomic_DNA"/>
</dbReference>
<feature type="transmembrane region" description="Helical" evidence="11">
    <location>
        <begin position="6"/>
        <end position="26"/>
    </location>
</feature>
<name>A0A7W4YZV0_9HYPH</name>
<dbReference type="PANTHER" id="PTHR48075:SF1">
    <property type="entry name" value="LAMBDA-CRYSTALLIN HOMOLOG"/>
    <property type="match status" value="1"/>
</dbReference>
<evidence type="ECO:0000256" key="11">
    <source>
        <dbReference type="SAM" id="Phobius"/>
    </source>
</evidence>
<comment type="subunit">
    <text evidence="3">Homodimer.</text>
</comment>
<dbReference type="GO" id="GO:0070403">
    <property type="term" value="F:NAD+ binding"/>
    <property type="evidence" value="ECO:0007669"/>
    <property type="project" value="InterPro"/>
</dbReference>
<dbReference type="GO" id="GO:0006631">
    <property type="term" value="P:fatty acid metabolic process"/>
    <property type="evidence" value="ECO:0007669"/>
    <property type="project" value="InterPro"/>
</dbReference>
<evidence type="ECO:0000256" key="4">
    <source>
        <dbReference type="ARBA" id="ARBA00022490"/>
    </source>
</evidence>
<feature type="domain" description="3-hydroxyacyl-CoA dehydrogenase NAD binding" evidence="13">
    <location>
        <begin position="8"/>
        <end position="185"/>
    </location>
</feature>
<evidence type="ECO:0000259" key="12">
    <source>
        <dbReference type="Pfam" id="PF00725"/>
    </source>
</evidence>
<proteinExistence type="inferred from homology"/>
<dbReference type="InterPro" id="IPR022694">
    <property type="entry name" value="3-OHacyl-CoA_DH"/>
</dbReference>
<sequence>MDTASTPHIAIVGAGLVGAGWIIVFARAGRKVHVFDASPAIRDALPGLLSEALDAMARHRLIDDVEAILARIELVETLEAAVTGASYIQESVLEIVEVKRQVSAEIDRFLAPNAIVGSSTSGLPASSFTEDCVNRARFTVAHPVNPPHLVPVVEIVPAPWTDPDTVTRTRTLMDHVGQVPVVLTREVPGFILNRLQGALLDEAWSLFEQGYASTEDIDRTISYGLGLRWSFMGPFETIDLNAPGGIDDYARRLGPMYAGFAADREPSGHWSQEAVARATAERRAALPSTDLEARRAWRDERLMALLASRR</sequence>
<evidence type="ECO:0000259" key="13">
    <source>
        <dbReference type="Pfam" id="PF02737"/>
    </source>
</evidence>
<dbReference type="GO" id="GO:0050104">
    <property type="term" value="F:L-gulonate 3-dehydrogenase activity"/>
    <property type="evidence" value="ECO:0007669"/>
    <property type="project" value="UniProtKB-EC"/>
</dbReference>
<dbReference type="PANTHER" id="PTHR48075">
    <property type="entry name" value="3-HYDROXYACYL-COA DEHYDROGENASE FAMILY PROTEIN"/>
    <property type="match status" value="1"/>
</dbReference>
<accession>A0A7W4YZV0</accession>
<keyword evidence="15" id="KW-1185">Reference proteome</keyword>
<organism evidence="14 15">
    <name type="scientific">Microvirga lupini</name>
    <dbReference type="NCBI Taxonomy" id="420324"/>
    <lineage>
        <taxon>Bacteria</taxon>
        <taxon>Pseudomonadati</taxon>
        <taxon>Pseudomonadota</taxon>
        <taxon>Alphaproteobacteria</taxon>
        <taxon>Hyphomicrobiales</taxon>
        <taxon>Methylobacteriaceae</taxon>
        <taxon>Microvirga</taxon>
    </lineage>
</organism>
<dbReference type="InterPro" id="IPR006176">
    <property type="entry name" value="3-OHacyl-CoA_DH_NAD-bd"/>
</dbReference>
<keyword evidence="11" id="KW-0812">Transmembrane</keyword>
<dbReference type="PROSITE" id="PS00067">
    <property type="entry name" value="3HCDH"/>
    <property type="match status" value="1"/>
</dbReference>
<evidence type="ECO:0000256" key="6">
    <source>
        <dbReference type="ARBA" id="ARBA00023002"/>
    </source>
</evidence>
<dbReference type="RefSeq" id="WP_183454226.1">
    <property type="nucleotide sequence ID" value="NZ_JACHWB010000009.1"/>
</dbReference>
<evidence type="ECO:0000256" key="7">
    <source>
        <dbReference type="ARBA" id="ARBA00023027"/>
    </source>
</evidence>
<dbReference type="Proteomes" id="UP000532010">
    <property type="component" value="Unassembled WGS sequence"/>
</dbReference>
<dbReference type="Gene3D" id="3.40.50.720">
    <property type="entry name" value="NAD(P)-binding Rossmann-like Domain"/>
    <property type="match status" value="1"/>
</dbReference>
<dbReference type="Gene3D" id="1.10.1040.10">
    <property type="entry name" value="N-(1-d-carboxylethyl)-l-norvaline Dehydrogenase, domain 2"/>
    <property type="match status" value="1"/>
</dbReference>
<dbReference type="Pfam" id="PF02737">
    <property type="entry name" value="3HCDH_N"/>
    <property type="match status" value="1"/>
</dbReference>
<dbReference type="NCBIfam" id="NF004783">
    <property type="entry name" value="PRK06129.1"/>
    <property type="match status" value="1"/>
</dbReference>
<evidence type="ECO:0000256" key="1">
    <source>
        <dbReference type="ARBA" id="ARBA00004496"/>
    </source>
</evidence>
<dbReference type="InterPro" id="IPR036291">
    <property type="entry name" value="NAD(P)-bd_dom_sf"/>
</dbReference>
<evidence type="ECO:0000256" key="10">
    <source>
        <dbReference type="PIRSR" id="PIRSR000105-1"/>
    </source>
</evidence>
<comment type="subcellular location">
    <subcellularLocation>
        <location evidence="1">Cytoplasm</location>
    </subcellularLocation>
</comment>
<feature type="site" description="Important for catalytic activity" evidence="10">
    <location>
        <position position="142"/>
    </location>
</feature>
<protein>
    <recommendedName>
        <fullName evidence="9">L-gulonate 3-dehydrogenase</fullName>
        <ecNumber evidence="8">1.1.1.45</ecNumber>
    </recommendedName>
    <alternativeName>
        <fullName evidence="9">L-gulonate 3-dehydrogenase</fullName>
    </alternativeName>
</protein>
<feature type="domain" description="3-hydroxyacyl-CoA dehydrogenase C-terminal" evidence="12">
    <location>
        <begin position="189"/>
        <end position="247"/>
    </location>
</feature>
<dbReference type="PIRSF" id="PIRSF000105">
    <property type="entry name" value="HCDH"/>
    <property type="match status" value="1"/>
</dbReference>
<keyword evidence="7" id="KW-0520">NAD</keyword>
<reference evidence="14 15" key="1">
    <citation type="submission" date="2020-08" db="EMBL/GenBank/DDBJ databases">
        <title>The Agave Microbiome: Exploring the role of microbial communities in plant adaptations to desert environments.</title>
        <authorList>
            <person name="Partida-Martinez L.P."/>
        </authorList>
    </citation>
    <scope>NUCLEOTIDE SEQUENCE [LARGE SCALE GENOMIC DNA]</scope>
    <source>
        <strain evidence="14 15">AT3.9</strain>
    </source>
</reference>
<dbReference type="SUPFAM" id="SSF51735">
    <property type="entry name" value="NAD(P)-binding Rossmann-fold domains"/>
    <property type="match status" value="1"/>
</dbReference>
<evidence type="ECO:0000313" key="15">
    <source>
        <dbReference type="Proteomes" id="UP000532010"/>
    </source>
</evidence>
<dbReference type="Pfam" id="PF00725">
    <property type="entry name" value="3HCDH"/>
    <property type="match status" value="1"/>
</dbReference>
<keyword evidence="6" id="KW-0560">Oxidoreductase</keyword>
<keyword evidence="4" id="KW-0963">Cytoplasm</keyword>
<comment type="similarity">
    <text evidence="2">Belongs to the 3-hydroxyacyl-CoA dehydrogenase family.</text>
</comment>
<dbReference type="GO" id="GO:0005737">
    <property type="term" value="C:cytoplasm"/>
    <property type="evidence" value="ECO:0007669"/>
    <property type="project" value="UniProtKB-SubCell"/>
</dbReference>
<evidence type="ECO:0000256" key="9">
    <source>
        <dbReference type="ARBA" id="ARBA00042709"/>
    </source>
</evidence>
<evidence type="ECO:0000256" key="5">
    <source>
        <dbReference type="ARBA" id="ARBA00022553"/>
    </source>
</evidence>
<evidence type="ECO:0000256" key="2">
    <source>
        <dbReference type="ARBA" id="ARBA00009463"/>
    </source>
</evidence>
<dbReference type="InterPro" id="IPR006180">
    <property type="entry name" value="3-OHacyl-CoA_DH_CS"/>
</dbReference>
<evidence type="ECO:0000256" key="3">
    <source>
        <dbReference type="ARBA" id="ARBA00011738"/>
    </source>
</evidence>
<dbReference type="EC" id="1.1.1.45" evidence="8"/>
<comment type="caution">
    <text evidence="14">The sequence shown here is derived from an EMBL/GenBank/DDBJ whole genome shotgun (WGS) entry which is preliminary data.</text>
</comment>
<dbReference type="InterPro" id="IPR013328">
    <property type="entry name" value="6PGD_dom2"/>
</dbReference>